<keyword evidence="7 10" id="KW-0472">Membrane</keyword>
<comment type="similarity">
    <text evidence="2">Belongs to the SLC13A/DASS transporter (TC 2.A.47) family. NADC subfamily.</text>
</comment>
<evidence type="ECO:0000256" key="7">
    <source>
        <dbReference type="ARBA" id="ARBA00023136"/>
    </source>
</evidence>
<evidence type="ECO:0000259" key="11">
    <source>
        <dbReference type="PROSITE" id="PS50042"/>
    </source>
</evidence>
<keyword evidence="5" id="KW-0813">Transport</keyword>
<dbReference type="PANTHER" id="PTHR10283">
    <property type="entry name" value="SOLUTE CARRIER FAMILY 13 MEMBER"/>
    <property type="match status" value="1"/>
</dbReference>
<evidence type="ECO:0000256" key="3">
    <source>
        <dbReference type="ARBA" id="ARBA00020150"/>
    </source>
</evidence>
<protein>
    <recommendedName>
        <fullName evidence="3">Sodium-dependent dicarboxylate transporter SdcS</fullName>
    </recommendedName>
    <alternativeName>
        <fullName evidence="9">Na(+)/dicarboxylate symporter</fullName>
    </alternativeName>
</protein>
<feature type="transmembrane region" description="Helical" evidence="10">
    <location>
        <begin position="670"/>
        <end position="687"/>
    </location>
</feature>
<evidence type="ECO:0000256" key="4">
    <source>
        <dbReference type="ARBA" id="ARBA00022692"/>
    </source>
</evidence>
<dbReference type="Gene3D" id="2.60.120.10">
    <property type="entry name" value="Jelly Rolls"/>
    <property type="match status" value="1"/>
</dbReference>
<feature type="transmembrane region" description="Helical" evidence="10">
    <location>
        <begin position="844"/>
        <end position="864"/>
    </location>
</feature>
<evidence type="ECO:0000313" key="13">
    <source>
        <dbReference type="Proteomes" id="UP001589747"/>
    </source>
</evidence>
<dbReference type="PRINTS" id="PR00103">
    <property type="entry name" value="CAMPKINASE"/>
</dbReference>
<dbReference type="Proteomes" id="UP001589747">
    <property type="component" value="Unassembled WGS sequence"/>
</dbReference>
<dbReference type="InterPro" id="IPR001898">
    <property type="entry name" value="SLC13A/DASS"/>
</dbReference>
<accession>A0ABV5KND4</accession>
<dbReference type="EMBL" id="JBHMDO010000022">
    <property type="protein sequence ID" value="MFB9326731.1"/>
    <property type="molecule type" value="Genomic_DNA"/>
</dbReference>
<feature type="transmembrane region" description="Helical" evidence="10">
    <location>
        <begin position="757"/>
        <end position="778"/>
    </location>
</feature>
<keyword evidence="5" id="KW-0769">Symport</keyword>
<evidence type="ECO:0000256" key="10">
    <source>
        <dbReference type="SAM" id="Phobius"/>
    </source>
</evidence>
<proteinExistence type="inferred from homology"/>
<evidence type="ECO:0000256" key="5">
    <source>
        <dbReference type="ARBA" id="ARBA00022847"/>
    </source>
</evidence>
<dbReference type="InterPro" id="IPR018490">
    <property type="entry name" value="cNMP-bd_dom_sf"/>
</dbReference>
<evidence type="ECO:0000256" key="8">
    <source>
        <dbReference type="ARBA" id="ARBA00023159"/>
    </source>
</evidence>
<gene>
    <name evidence="12" type="ORF">ACFFSY_12470</name>
</gene>
<dbReference type="InterPro" id="IPR014710">
    <property type="entry name" value="RmlC-like_jellyroll"/>
</dbReference>
<dbReference type="SUPFAM" id="SSF51206">
    <property type="entry name" value="cAMP-binding domain-like"/>
    <property type="match status" value="1"/>
</dbReference>
<dbReference type="Pfam" id="PF00939">
    <property type="entry name" value="Na_sulph_symp"/>
    <property type="match status" value="1"/>
</dbReference>
<evidence type="ECO:0000256" key="6">
    <source>
        <dbReference type="ARBA" id="ARBA00022989"/>
    </source>
</evidence>
<dbReference type="PROSITE" id="PS50042">
    <property type="entry name" value="CNMP_BINDING_3"/>
    <property type="match status" value="1"/>
</dbReference>
<feature type="transmembrane region" description="Helical" evidence="10">
    <location>
        <begin position="492"/>
        <end position="512"/>
    </location>
</feature>
<dbReference type="SMART" id="SM00100">
    <property type="entry name" value="cNMP"/>
    <property type="match status" value="1"/>
</dbReference>
<evidence type="ECO:0000256" key="2">
    <source>
        <dbReference type="ARBA" id="ARBA00006772"/>
    </source>
</evidence>
<dbReference type="PANTHER" id="PTHR10283:SF82">
    <property type="entry name" value="SOLUTE CARRIER FAMILY 13 MEMBER 2"/>
    <property type="match status" value="1"/>
</dbReference>
<keyword evidence="6 10" id="KW-1133">Transmembrane helix</keyword>
<dbReference type="InterPro" id="IPR000595">
    <property type="entry name" value="cNMP-bd_dom"/>
</dbReference>
<evidence type="ECO:0000256" key="9">
    <source>
        <dbReference type="ARBA" id="ARBA00031174"/>
    </source>
</evidence>
<evidence type="ECO:0000313" key="12">
    <source>
        <dbReference type="EMBL" id="MFB9326731.1"/>
    </source>
</evidence>
<name>A0ABV5KND4_9BACL</name>
<feature type="transmembrane region" description="Helical" evidence="10">
    <location>
        <begin position="411"/>
        <end position="430"/>
    </location>
</feature>
<keyword evidence="13" id="KW-1185">Reference proteome</keyword>
<dbReference type="CDD" id="cd00038">
    <property type="entry name" value="CAP_ED"/>
    <property type="match status" value="1"/>
</dbReference>
<keyword evidence="4 10" id="KW-0812">Transmembrane</keyword>
<feature type="transmembrane region" description="Helical" evidence="10">
    <location>
        <begin position="442"/>
        <end position="472"/>
    </location>
</feature>
<feature type="transmembrane region" description="Helical" evidence="10">
    <location>
        <begin position="617"/>
        <end position="640"/>
    </location>
</feature>
<organism evidence="12 13">
    <name type="scientific">Paenibacillus aurantiacus</name>
    <dbReference type="NCBI Taxonomy" id="1936118"/>
    <lineage>
        <taxon>Bacteria</taxon>
        <taxon>Bacillati</taxon>
        <taxon>Bacillota</taxon>
        <taxon>Bacilli</taxon>
        <taxon>Bacillales</taxon>
        <taxon>Paenibacillaceae</taxon>
        <taxon>Paenibacillus</taxon>
    </lineage>
</organism>
<dbReference type="InterPro" id="IPR018488">
    <property type="entry name" value="cNMP-bd_CS"/>
</dbReference>
<keyword evidence="8" id="KW-0010">Activator</keyword>
<evidence type="ECO:0000256" key="1">
    <source>
        <dbReference type="ARBA" id="ARBA00004141"/>
    </source>
</evidence>
<feature type="transmembrane region" description="Helical" evidence="10">
    <location>
        <begin position="693"/>
        <end position="710"/>
    </location>
</feature>
<feature type="transmembrane region" description="Helical" evidence="10">
    <location>
        <begin position="722"/>
        <end position="745"/>
    </location>
</feature>
<dbReference type="RefSeq" id="WP_377494301.1">
    <property type="nucleotide sequence ID" value="NZ_JBHMDO010000022.1"/>
</dbReference>
<feature type="domain" description="Cyclic nucleotide-binding" evidence="11">
    <location>
        <begin position="8"/>
        <end position="127"/>
    </location>
</feature>
<dbReference type="Pfam" id="PF00027">
    <property type="entry name" value="cNMP_binding"/>
    <property type="match status" value="1"/>
</dbReference>
<feature type="transmembrane region" description="Helical" evidence="10">
    <location>
        <begin position="574"/>
        <end position="597"/>
    </location>
</feature>
<reference evidence="12 13" key="1">
    <citation type="submission" date="2024-09" db="EMBL/GenBank/DDBJ databases">
        <authorList>
            <person name="Sun Q."/>
            <person name="Mori K."/>
        </authorList>
    </citation>
    <scope>NUCLEOTIDE SEQUENCE [LARGE SCALE GENOMIC DNA]</scope>
    <source>
        <strain evidence="12 13">TISTR 2452</strain>
    </source>
</reference>
<comment type="caution">
    <text evidence="12">The sequence shown here is derived from an EMBL/GenBank/DDBJ whole genome shotgun (WGS) entry which is preliminary data.</text>
</comment>
<comment type="subcellular location">
    <subcellularLocation>
        <location evidence="1">Membrane</location>
        <topology evidence="1">Multi-pass membrane protein</topology>
    </subcellularLocation>
</comment>
<sequence length="873" mass="95534">MKVSEIALFQGLSNVELSKLLGRLTKRRLHAGEALFEQGDFGESMFIIEHGEAQLYSQVGDTRQPLAVLGQGDSLGEMALLTGETRSATVVALGEMALYEIDRETFDRLIAEHPSISAYFIRMLSRRLTATNGQLHETLQTKSEWVLQELTELPEPLDRIVLWLAELPAASSALIDAAFHCRMDEEYAKHPAFAKLAFHDADESAGGAGRYRIQPAFKKELSDRGTQRFGEEGKRVWREEAARFYRARQHWAELAELYADAGDWPEALETADQAAASHAPNNEGTLLLFEAFRACPPMLMSEYPAVLEKWLAASRTLDPEAGLRMLEDVTACLLGQGETGQLPHLYERGADLCRQLGDNERAMTYLRMAEDAADPHDRTSTRGYELTRQELAVRRNREKAERARKLAGGPWAGWTSAIAAALCMLLFIYLPPVGELSRHGMIFIGIGIAAVLLWIVNIVPDYIVALGMVLLWVLGGLIEPEQALSGFASPTWLYMIFIMALSAAITRSGILYRFSLHALKRFPPHYRGQLWGIVAGGIVLNPLIPSSSAKVSLGVPIARTLSESMGFRDRSGGAAGLGLAAMIFYGFTAPFLLTGSYTNTMAYGLVPSAPGVSWLSWALYALPGFIVFAAVMLGVLSFMFRGTTAAKPIEAGVLDEQLRLLGPLAKAERISLLTVIGCIVLMMLQPMHGIDGTWILMGGFAVLVLSGTLDRNAVMTGIDWTFLLFLGVAFSFANAAEALGISAALSNYLGAHMEAFIASPTLFLCAVIGLSFLVTLIVRDDPAVILLVTALVPLAEKAGIDPWIAVFMILLSTDPFFFTYQSPTYLTAYYSSEEKAFSHRQGQLVALFYGAAVVLVAVLSVPYWRWLGLIHGS</sequence>
<dbReference type="PROSITE" id="PS00889">
    <property type="entry name" value="CNMP_BINDING_2"/>
    <property type="match status" value="1"/>
</dbReference>